<proteinExistence type="inferred from homology"/>
<dbReference type="InterPro" id="IPR012337">
    <property type="entry name" value="RNaseH-like_sf"/>
</dbReference>
<keyword evidence="2" id="KW-0815">Transposition</keyword>
<evidence type="ECO:0000259" key="6">
    <source>
        <dbReference type="Pfam" id="PF14294"/>
    </source>
</evidence>
<comment type="caution">
    <text evidence="7">The sequence shown here is derived from an EMBL/GenBank/DDBJ whole genome shotgun (WGS) entry which is preliminary data.</text>
</comment>
<accession>A0A923MWI6</accession>
<keyword evidence="3" id="KW-0238">DNA-binding</keyword>
<dbReference type="GO" id="GO:0003677">
    <property type="term" value="F:DNA binding"/>
    <property type="evidence" value="ECO:0007669"/>
    <property type="project" value="UniProtKB-KW"/>
</dbReference>
<organism evidence="7 8">
    <name type="scientific">Ramlibacter cellulosilyticus</name>
    <dbReference type="NCBI Taxonomy" id="2764187"/>
    <lineage>
        <taxon>Bacteria</taxon>
        <taxon>Pseudomonadati</taxon>
        <taxon>Pseudomonadota</taxon>
        <taxon>Betaproteobacteria</taxon>
        <taxon>Burkholderiales</taxon>
        <taxon>Comamonadaceae</taxon>
        <taxon>Ramlibacter</taxon>
    </lineage>
</organism>
<gene>
    <name evidence="7" type="ORF">H8N03_25965</name>
</gene>
<feature type="domain" description="Transposase IS4-like" evidence="5">
    <location>
        <begin position="122"/>
        <end position="333"/>
    </location>
</feature>
<dbReference type="GO" id="GO:0006313">
    <property type="term" value="P:DNA transposition"/>
    <property type="evidence" value="ECO:0007669"/>
    <property type="project" value="InterPro"/>
</dbReference>
<comment type="similarity">
    <text evidence="1">Belongs to the transposase 11 family.</text>
</comment>
<evidence type="ECO:0000256" key="3">
    <source>
        <dbReference type="ARBA" id="ARBA00023125"/>
    </source>
</evidence>
<keyword evidence="8" id="KW-1185">Reference proteome</keyword>
<sequence>MLKGQLVFAQLTAHLPRPAFNECVALYAGRYPTLTFSYWDQLLCMMFAQLTSRTSLRDITTCLRSHSSKLYFAGFRGSIARSTLADANERRDSRAFERFTLHLIDIARALYARESLGVQLAQSVYAIDASTIDLCLSLFSWAPAANARAGVKLHTLLDLRGNIPSVIRITSALVSDASFLDHLRLEAGSFYVMDRGYLHFQRLARFSDAAAFFVIRSKNKIHHKVIADQPSDMAAGVLCDQSILLTGRYTRLGYPVPLRRIEFHDAQRDRTLIFLTNNFDLQPLQIAQLYKSRWQVELFFKWIKQHLRIKAFVGTSANAVKTQIWTAIATYVLVAIIKKRLNVQASLHAMLQVLSLNLFEKVPLERLLSEVSLYDESDGSPAQLPLL</sequence>
<dbReference type="InterPro" id="IPR025399">
    <property type="entry name" value="DUF4372"/>
</dbReference>
<reference evidence="7" key="1">
    <citation type="submission" date="2020-08" db="EMBL/GenBank/DDBJ databases">
        <title>Ramlibacter sp. USB13 16S ribosomal RNA gene genome sequencing and assembly.</title>
        <authorList>
            <person name="Kang M."/>
        </authorList>
    </citation>
    <scope>NUCLEOTIDE SEQUENCE</scope>
    <source>
        <strain evidence="7">USB13</strain>
    </source>
</reference>
<evidence type="ECO:0000259" key="5">
    <source>
        <dbReference type="Pfam" id="PF01609"/>
    </source>
</evidence>
<protein>
    <submittedName>
        <fullName evidence="7">IS4 family transposase</fullName>
    </submittedName>
</protein>
<dbReference type="Pfam" id="PF14294">
    <property type="entry name" value="DUF4372"/>
    <property type="match status" value="1"/>
</dbReference>
<dbReference type="PANTHER" id="PTHR33258:SF1">
    <property type="entry name" value="TRANSPOSASE INSL FOR INSERTION SEQUENCE ELEMENT IS186A-RELATED"/>
    <property type="match status" value="1"/>
</dbReference>
<dbReference type="Proteomes" id="UP000608513">
    <property type="component" value="Unassembled WGS sequence"/>
</dbReference>
<name>A0A923MWI6_9BURK</name>
<feature type="domain" description="DUF4372" evidence="6">
    <location>
        <begin position="4"/>
        <end position="76"/>
    </location>
</feature>
<evidence type="ECO:0000313" key="7">
    <source>
        <dbReference type="EMBL" id="MBC5786406.1"/>
    </source>
</evidence>
<dbReference type="SUPFAM" id="SSF53098">
    <property type="entry name" value="Ribonuclease H-like"/>
    <property type="match status" value="1"/>
</dbReference>
<dbReference type="Pfam" id="PF01609">
    <property type="entry name" value="DDE_Tnp_1"/>
    <property type="match status" value="1"/>
</dbReference>
<evidence type="ECO:0000313" key="8">
    <source>
        <dbReference type="Proteomes" id="UP000608513"/>
    </source>
</evidence>
<dbReference type="RefSeq" id="WP_187079151.1">
    <property type="nucleotide sequence ID" value="NZ_JACORT010000029.1"/>
</dbReference>
<dbReference type="AlphaFoldDB" id="A0A923MWI6"/>
<evidence type="ECO:0000256" key="1">
    <source>
        <dbReference type="ARBA" id="ARBA00010075"/>
    </source>
</evidence>
<dbReference type="InterPro" id="IPR002559">
    <property type="entry name" value="Transposase_11"/>
</dbReference>
<evidence type="ECO:0000256" key="4">
    <source>
        <dbReference type="ARBA" id="ARBA00023172"/>
    </source>
</evidence>
<dbReference type="PANTHER" id="PTHR33258">
    <property type="entry name" value="TRANSPOSASE INSL FOR INSERTION SEQUENCE ELEMENT IS186A-RELATED"/>
    <property type="match status" value="1"/>
</dbReference>
<keyword evidence="4" id="KW-0233">DNA recombination</keyword>
<dbReference type="EMBL" id="JACORT010000029">
    <property type="protein sequence ID" value="MBC5786406.1"/>
    <property type="molecule type" value="Genomic_DNA"/>
</dbReference>
<dbReference type="GO" id="GO:0004803">
    <property type="term" value="F:transposase activity"/>
    <property type="evidence" value="ECO:0007669"/>
    <property type="project" value="InterPro"/>
</dbReference>
<dbReference type="InterPro" id="IPR047952">
    <property type="entry name" value="Transpos_IS4"/>
</dbReference>
<evidence type="ECO:0000256" key="2">
    <source>
        <dbReference type="ARBA" id="ARBA00022578"/>
    </source>
</evidence>
<dbReference type="NCBIfam" id="NF033592">
    <property type="entry name" value="transpos_IS4_1"/>
    <property type="match status" value="1"/>
</dbReference>